<gene>
    <name evidence="1" type="ORF">ILYODFUR_031639</name>
</gene>
<dbReference type="Proteomes" id="UP001482620">
    <property type="component" value="Unassembled WGS sequence"/>
</dbReference>
<keyword evidence="2" id="KW-1185">Reference proteome</keyword>
<dbReference type="EMBL" id="JAHRIQ010051288">
    <property type="protein sequence ID" value="MEQ2238284.1"/>
    <property type="molecule type" value="Genomic_DNA"/>
</dbReference>
<evidence type="ECO:0000313" key="1">
    <source>
        <dbReference type="EMBL" id="MEQ2238284.1"/>
    </source>
</evidence>
<organism evidence="1 2">
    <name type="scientific">Ilyodon furcidens</name>
    <name type="common">goldbreast splitfin</name>
    <dbReference type="NCBI Taxonomy" id="33524"/>
    <lineage>
        <taxon>Eukaryota</taxon>
        <taxon>Metazoa</taxon>
        <taxon>Chordata</taxon>
        <taxon>Craniata</taxon>
        <taxon>Vertebrata</taxon>
        <taxon>Euteleostomi</taxon>
        <taxon>Actinopterygii</taxon>
        <taxon>Neopterygii</taxon>
        <taxon>Teleostei</taxon>
        <taxon>Neoteleostei</taxon>
        <taxon>Acanthomorphata</taxon>
        <taxon>Ovalentaria</taxon>
        <taxon>Atherinomorphae</taxon>
        <taxon>Cyprinodontiformes</taxon>
        <taxon>Goodeidae</taxon>
        <taxon>Ilyodon</taxon>
    </lineage>
</organism>
<dbReference type="PANTHER" id="PTHR11505">
    <property type="entry name" value="L1 TRANSPOSABLE ELEMENT-RELATED"/>
    <property type="match status" value="1"/>
</dbReference>
<dbReference type="InterPro" id="IPR004244">
    <property type="entry name" value="Transposase_22"/>
</dbReference>
<comment type="caution">
    <text evidence="1">The sequence shown here is derived from an EMBL/GenBank/DDBJ whole genome shotgun (WGS) entry which is preliminary data.</text>
</comment>
<sequence length="116" mass="13120">MEEANANAHPSRDSILDAIHGLKIHFALQLQKVITSYQALKDTIGVFLERLTSPESRVGKMEDDISTLTSKEPCRCQKVQELTLNVADLENRSWRSNLRLIGLPERAEEEDITAFL</sequence>
<name>A0ABV0TZZ3_9TELE</name>
<evidence type="ECO:0000313" key="2">
    <source>
        <dbReference type="Proteomes" id="UP001482620"/>
    </source>
</evidence>
<protein>
    <submittedName>
        <fullName evidence="1">Uncharacterized protein</fullName>
    </submittedName>
</protein>
<reference evidence="1 2" key="1">
    <citation type="submission" date="2021-06" db="EMBL/GenBank/DDBJ databases">
        <authorList>
            <person name="Palmer J.M."/>
        </authorList>
    </citation>
    <scope>NUCLEOTIDE SEQUENCE [LARGE SCALE GENOMIC DNA]</scope>
    <source>
        <strain evidence="2">if_2019</strain>
        <tissue evidence="1">Muscle</tissue>
    </source>
</reference>
<proteinExistence type="predicted"/>
<accession>A0ABV0TZZ3</accession>